<dbReference type="EMBL" id="MASI01000003">
    <property type="protein sequence ID" value="ODA67656.1"/>
    <property type="molecule type" value="Genomic_DNA"/>
</dbReference>
<keyword evidence="3" id="KW-1185">Reference proteome</keyword>
<dbReference type="STRING" id="1177755.A7A08_01691"/>
<proteinExistence type="predicted"/>
<dbReference type="AlphaFoldDB" id="A0A1E2RZJ5"/>
<sequence>MAGLTASAMTFERPRTWAHIIGWPMVSRLRAEQSADPWRASSRRRAKECSRVFEKAEFDRRPCRPCRPPPSNGDWAEPRRARPGHGSFLSTNSEIREGDNPDQLKPALAVCVDPRSQSRRPIRRCARVQRPNRCPTPTIGVRNPSCRVCGKRRRTDAQWRFHAHKGPRSSPGTYRPMPRGLEASAGHLVLALQNPIADAAKRAPRVSDPWGVALSCAVHRQNIDRLKAGREAA</sequence>
<evidence type="ECO:0000256" key="1">
    <source>
        <dbReference type="SAM" id="MobiDB-lite"/>
    </source>
</evidence>
<feature type="region of interest" description="Disordered" evidence="1">
    <location>
        <begin position="60"/>
        <end position="102"/>
    </location>
</feature>
<reference evidence="2 3" key="1">
    <citation type="submission" date="2016-07" db="EMBL/GenBank/DDBJ databases">
        <title>Draft genome sequence of Methyloligella halotolerans C2T (VKM B-2706T=CCUG 61687T=DSM 25045T), a halotolerant polyhydroxybutyrate accumulating methylotroph.</title>
        <authorList>
            <person name="Vasilenko O.V."/>
            <person name="Doronina N.V."/>
            <person name="Poroshina M.N."/>
            <person name="Tarlachkov S.V."/>
            <person name="Trotsenko Y.A."/>
        </authorList>
    </citation>
    <scope>NUCLEOTIDE SEQUENCE [LARGE SCALE GENOMIC DNA]</scope>
    <source>
        <strain evidence="2 3">VKM B-2706</strain>
    </source>
</reference>
<evidence type="ECO:0000313" key="3">
    <source>
        <dbReference type="Proteomes" id="UP000095087"/>
    </source>
</evidence>
<accession>A0A1E2RZJ5</accession>
<name>A0A1E2RZJ5_9HYPH</name>
<dbReference type="Proteomes" id="UP000095087">
    <property type="component" value="Unassembled WGS sequence"/>
</dbReference>
<organism evidence="2 3">
    <name type="scientific">Methyloligella halotolerans</name>
    <dbReference type="NCBI Taxonomy" id="1177755"/>
    <lineage>
        <taxon>Bacteria</taxon>
        <taxon>Pseudomonadati</taxon>
        <taxon>Pseudomonadota</taxon>
        <taxon>Alphaproteobacteria</taxon>
        <taxon>Hyphomicrobiales</taxon>
        <taxon>Hyphomicrobiaceae</taxon>
        <taxon>Methyloligella</taxon>
    </lineage>
</organism>
<comment type="caution">
    <text evidence="2">The sequence shown here is derived from an EMBL/GenBank/DDBJ whole genome shotgun (WGS) entry which is preliminary data.</text>
</comment>
<evidence type="ECO:0000313" key="2">
    <source>
        <dbReference type="EMBL" id="ODA67656.1"/>
    </source>
</evidence>
<gene>
    <name evidence="2" type="ORF">A7A08_01691</name>
</gene>
<protein>
    <submittedName>
        <fullName evidence="2">Uncharacterized protein</fullName>
    </submittedName>
</protein>